<evidence type="ECO:0000256" key="3">
    <source>
        <dbReference type="SAM" id="Coils"/>
    </source>
</evidence>
<dbReference type="InterPro" id="IPR029016">
    <property type="entry name" value="GAF-like_dom_sf"/>
</dbReference>
<dbReference type="Gene3D" id="3.30.450.40">
    <property type="match status" value="1"/>
</dbReference>
<dbReference type="eggNOG" id="arCOG03567">
    <property type="taxonomic scope" value="Archaea"/>
</dbReference>
<dbReference type="InterPro" id="IPR031803">
    <property type="entry name" value="BAT_GAF/HTH-assoc"/>
</dbReference>
<accession>L9WT29</accession>
<dbReference type="eggNOG" id="arCOG02276">
    <property type="taxonomic scope" value="Archaea"/>
</dbReference>
<keyword evidence="2" id="KW-0804">Transcription</keyword>
<evidence type="ECO:0000313" key="9">
    <source>
        <dbReference type="Proteomes" id="UP000011602"/>
    </source>
</evidence>
<dbReference type="OrthoDB" id="165911at2157"/>
<dbReference type="Gene3D" id="1.10.10.10">
    <property type="entry name" value="Winged helix-like DNA-binding domain superfamily/Winged helix DNA-binding domain"/>
    <property type="match status" value="1"/>
</dbReference>
<dbReference type="InterPro" id="IPR025847">
    <property type="entry name" value="MEDS_domain"/>
</dbReference>
<evidence type="ECO:0000313" key="8">
    <source>
        <dbReference type="EMBL" id="ELY52605.1"/>
    </source>
</evidence>
<comment type="caution">
    <text evidence="8">The sequence shown here is derived from an EMBL/GenBank/DDBJ whole genome shotgun (WGS) entry which is preliminary data.</text>
</comment>
<protein>
    <submittedName>
        <fullName evidence="8">Response regulator receiver modulated GAF sensor protein</fullName>
    </submittedName>
</protein>
<evidence type="ECO:0000256" key="1">
    <source>
        <dbReference type="ARBA" id="ARBA00023015"/>
    </source>
</evidence>
<evidence type="ECO:0000259" key="7">
    <source>
        <dbReference type="Pfam" id="PF15915"/>
    </source>
</evidence>
<feature type="domain" description="Bacterioopsin transcriptional activator GAF and HTH associated" evidence="7">
    <location>
        <begin position="566"/>
        <end position="718"/>
    </location>
</feature>
<reference evidence="8 9" key="1">
    <citation type="journal article" date="2014" name="PLoS Genet.">
        <title>Phylogenetically driven sequencing of extremely halophilic archaea reveals strategies for static and dynamic osmo-response.</title>
        <authorList>
            <person name="Becker E.A."/>
            <person name="Seitzer P.M."/>
            <person name="Tritt A."/>
            <person name="Larsen D."/>
            <person name="Krusor M."/>
            <person name="Yao A.I."/>
            <person name="Wu D."/>
            <person name="Madern D."/>
            <person name="Eisen J.A."/>
            <person name="Darling A.E."/>
            <person name="Facciotti M.T."/>
        </authorList>
    </citation>
    <scope>NUCLEOTIDE SEQUENCE [LARGE SCALE GENOMIC DNA]</scope>
    <source>
        <strain evidence="8 9">JCM 12255</strain>
    </source>
</reference>
<dbReference type="RefSeq" id="WP_007260502.1">
    <property type="nucleotide sequence ID" value="NZ_AOHZ01000075.1"/>
</dbReference>
<evidence type="ECO:0000259" key="5">
    <source>
        <dbReference type="Pfam" id="PF13185"/>
    </source>
</evidence>
<dbReference type="Pfam" id="PF13185">
    <property type="entry name" value="GAF_2"/>
    <property type="match status" value="1"/>
</dbReference>
<dbReference type="InterPro" id="IPR007050">
    <property type="entry name" value="HTH_bacterioopsin"/>
</dbReference>
<evidence type="ECO:0000256" key="2">
    <source>
        <dbReference type="ARBA" id="ARBA00023163"/>
    </source>
</evidence>
<feature type="coiled-coil region" evidence="3">
    <location>
        <begin position="370"/>
        <end position="397"/>
    </location>
</feature>
<dbReference type="PANTHER" id="PTHR34236:SF1">
    <property type="entry name" value="DIMETHYL SULFOXIDE REDUCTASE TRANSCRIPTIONAL ACTIVATOR"/>
    <property type="match status" value="1"/>
</dbReference>
<dbReference type="InterPro" id="IPR003018">
    <property type="entry name" value="GAF"/>
</dbReference>
<evidence type="ECO:0000259" key="4">
    <source>
        <dbReference type="Pfam" id="PF04967"/>
    </source>
</evidence>
<sequence length="796" mass="89583">MNQQLADASEQRPDHDHHALLYESQEDQLSTIVSFVDEGLRRGERCLCVTHEQTPDEYVDALRERVDGIDSAIESGQLVVESATDLYLSGGEFDPERVVNQLSNRCENAENAGCDGFRVAGEMSWALDHDVDFQRLERYERLVDELFVAKELRGVCQYDRERFPPEFLCNVLRYHPNVTRTGDVGPNYYYEYPTERTESGVSTDAIDRKLHTIETHQAVRSSLRERERCLSLLGQATEQLREADTDDVERIAGETVAEIADASIVCFYRYASDNGALTPDLVYEGVDDVDLPAVIDDVEGRAWDAFVDDAVRDCPVDASEALTGRLFPVGRHGVFFVAGSRSRPRSERNTPPNEQFIRAICGHTAAVLDRTEYERNLADRNEALERKNERLERVNRLNGVIRDVNRSIVNATTRTEILRDVCDRLVRETCASFAWYGTYDPTTESLEPRQTAGSSRGYLDALSLEEHWSRREPSGRTTQRRGTTIVSNVYDGPELANWQEQALKRGFQSILSLPVSYDGELYGVLSLYSETPETFDEEAAAVFDELSDAVAHAINSLNRKRALIADGVTELGVRITDADIDAVEFVLEHDCRIEIDDIVSDTDGATRLFCTASDVAPDVLRTYATASPAIDELNVLGEREGEAGYRFDCVVTDRCIVADLLKHNAVPQSASIEDGAVHLVVYLPQERRTRSFMEMLSTSYADVEIVGRQDLNQPVRRVSDIESELDEILTERQREILTIAFRSGYFERPREQTAEELAESLGVSHPTVNRHLREAERRLFSVLFDGGVEDDGASID</sequence>
<name>L9WT29_9EURY</name>
<keyword evidence="1" id="KW-0805">Transcription regulation</keyword>
<dbReference type="PANTHER" id="PTHR34236">
    <property type="entry name" value="DIMETHYL SULFOXIDE REDUCTASE TRANSCRIPTIONAL ACTIVATOR"/>
    <property type="match status" value="1"/>
</dbReference>
<dbReference type="Pfam" id="PF15915">
    <property type="entry name" value="BAT"/>
    <property type="match status" value="1"/>
</dbReference>
<keyword evidence="9" id="KW-1185">Reference proteome</keyword>
<dbReference type="Pfam" id="PF04967">
    <property type="entry name" value="HTH_10"/>
    <property type="match status" value="1"/>
</dbReference>
<feature type="domain" description="GAF" evidence="5">
    <location>
        <begin position="412"/>
        <end position="554"/>
    </location>
</feature>
<dbReference type="SUPFAM" id="SSF55781">
    <property type="entry name" value="GAF domain-like"/>
    <property type="match status" value="1"/>
</dbReference>
<feature type="domain" description="MEDS" evidence="6">
    <location>
        <begin position="16"/>
        <end position="176"/>
    </location>
</feature>
<dbReference type="Pfam" id="PF14417">
    <property type="entry name" value="MEDS"/>
    <property type="match status" value="1"/>
</dbReference>
<proteinExistence type="predicted"/>
<dbReference type="EMBL" id="AOHZ01000075">
    <property type="protein sequence ID" value="ELY52605.1"/>
    <property type="molecule type" value="Genomic_DNA"/>
</dbReference>
<feature type="domain" description="HTH bat-type" evidence="4">
    <location>
        <begin position="729"/>
        <end position="780"/>
    </location>
</feature>
<dbReference type="InterPro" id="IPR036388">
    <property type="entry name" value="WH-like_DNA-bd_sf"/>
</dbReference>
<gene>
    <name evidence="8" type="ORF">C493_16190</name>
</gene>
<evidence type="ECO:0000259" key="6">
    <source>
        <dbReference type="Pfam" id="PF14417"/>
    </source>
</evidence>
<organism evidence="8 9">
    <name type="scientific">Natronolimnohabitans innermongolicus JCM 12255</name>
    <dbReference type="NCBI Taxonomy" id="1227499"/>
    <lineage>
        <taxon>Archaea</taxon>
        <taxon>Methanobacteriati</taxon>
        <taxon>Methanobacteriota</taxon>
        <taxon>Stenosarchaea group</taxon>
        <taxon>Halobacteria</taxon>
        <taxon>Halobacteriales</taxon>
        <taxon>Natrialbaceae</taxon>
        <taxon>Natronolimnohabitans</taxon>
    </lineage>
</organism>
<keyword evidence="3" id="KW-0175">Coiled coil</keyword>
<dbReference type="InterPro" id="IPR013324">
    <property type="entry name" value="RNA_pol_sigma_r3/r4-like"/>
</dbReference>
<dbReference type="SUPFAM" id="SSF88659">
    <property type="entry name" value="Sigma3 and sigma4 domains of RNA polymerase sigma factors"/>
    <property type="match status" value="1"/>
</dbReference>
<dbReference type="AlphaFoldDB" id="L9WT29"/>
<dbReference type="STRING" id="1227499.C493_16190"/>
<dbReference type="Proteomes" id="UP000011602">
    <property type="component" value="Unassembled WGS sequence"/>
</dbReference>